<proteinExistence type="predicted"/>
<gene>
    <name evidence="1" type="ORF">SAMN06265376_102415</name>
</gene>
<dbReference type="AlphaFoldDB" id="A0A238YXG6"/>
<evidence type="ECO:0000313" key="2">
    <source>
        <dbReference type="Proteomes" id="UP000198379"/>
    </source>
</evidence>
<name>A0A238YXG6_9FLAO</name>
<keyword evidence="2" id="KW-1185">Reference proteome</keyword>
<protein>
    <submittedName>
        <fullName evidence="1">Uncharacterized protein</fullName>
    </submittedName>
</protein>
<organism evidence="1 2">
    <name type="scientific">Dokdonia pacifica</name>
    <dbReference type="NCBI Taxonomy" id="1627892"/>
    <lineage>
        <taxon>Bacteria</taxon>
        <taxon>Pseudomonadati</taxon>
        <taxon>Bacteroidota</taxon>
        <taxon>Flavobacteriia</taxon>
        <taxon>Flavobacteriales</taxon>
        <taxon>Flavobacteriaceae</taxon>
        <taxon>Dokdonia</taxon>
    </lineage>
</organism>
<sequence>MLKQYDLDICTMSIYENYVINQIKEGVHLEIDHVESLEKLINKHINYQPFVYISFRKNSYSFDPLVHHSINNIKNLKTFIIITDDKAKLNIVEFEKRFSEKNLLVVESLDEAISCVNEIFNKVKSA</sequence>
<dbReference type="Proteomes" id="UP000198379">
    <property type="component" value="Unassembled WGS sequence"/>
</dbReference>
<accession>A0A238YXG6</accession>
<reference evidence="1 2" key="1">
    <citation type="submission" date="2017-06" db="EMBL/GenBank/DDBJ databases">
        <authorList>
            <person name="Kim H.J."/>
            <person name="Triplett B.A."/>
        </authorList>
    </citation>
    <scope>NUCLEOTIDE SEQUENCE [LARGE SCALE GENOMIC DNA]</scope>
    <source>
        <strain evidence="1 2">DSM 25597</strain>
    </source>
</reference>
<dbReference type="OrthoDB" id="1144359at2"/>
<evidence type="ECO:0000313" key="1">
    <source>
        <dbReference type="EMBL" id="SNR75451.1"/>
    </source>
</evidence>
<dbReference type="RefSeq" id="WP_143337086.1">
    <property type="nucleotide sequence ID" value="NZ_BMEP01000001.1"/>
</dbReference>
<dbReference type="EMBL" id="FZNY01000002">
    <property type="protein sequence ID" value="SNR75451.1"/>
    <property type="molecule type" value="Genomic_DNA"/>
</dbReference>